<name>A0ACC2X3T5_9TREE</name>
<gene>
    <name evidence="1" type="ORF">QFC24_006212</name>
</gene>
<evidence type="ECO:0000313" key="1">
    <source>
        <dbReference type="EMBL" id="KAJ9118383.1"/>
    </source>
</evidence>
<protein>
    <submittedName>
        <fullName evidence="1">Uncharacterized protein</fullName>
    </submittedName>
</protein>
<evidence type="ECO:0000313" key="2">
    <source>
        <dbReference type="Proteomes" id="UP001234202"/>
    </source>
</evidence>
<dbReference type="Proteomes" id="UP001234202">
    <property type="component" value="Unassembled WGS sequence"/>
</dbReference>
<sequence length="1138" mass="122885">MEVDEQRGSDSRPTLSNTSHGTVAGRPPRFSLDDSGGEGSGPVATHNHIGKAKSPSYRNDHMTSPGRPSTVSQPPPFEGSVLGKRRASLMEEQKFPLHADFGPVTSLSLAGHLRNGSKSQATEDVVSSVFRRESMISPVDLAPLQSRFDSSRSSPSRLLPSLALHASPVPSADAPGESGNFLPANRKTHAQSLNISVKKVQADAIRGAEMDHGEAEEHRPSLPGFKSLFGMVDTEERPVLSRNNSSGFPDLQTLKAPLSMALGPHSGTRYSNDSGTTSIWSSSRSSFGTRESISTSTHTGSAGLTPSSTTSYLNFPFKPQSPGSAGPIRPTQRYQRDSGPQGIGTSFHRGSMSQPRTDQDTPGGDAERAGSLLLDLAKRPSYVNFSAEVEKQRAEIQKQRSMTEAEEAWRRQSDNAAILSDERRRLLGSSPQPLPHRELQKSVEAALESAAPSIAEQISTLPDDATRAARTRLLRYESYPFGSKDAQSTAPGTIVPTEGTDMHRRQSMFPHRAQSGIVASELRNSIDRSDFAGNIPQNTFSVGSGWREPQEQQHRSSTSSQRDMQFEDIVRKASIDLVKRSATSSLTGTPITASRTLVLPGMTSESVIQTSPATTLLQNRPFDAAEEANAREREQRQYTNPQISASPSALASRSTTPRKMTSPSHSRSGVLPSPFMPGYAPQHDTQSQGGGQGMAPPWANTDDLRRSSFQVLIDATRPETLGRSHSQHRHSVPMDIDQQQMNQPRRSPLPNTVGQSVSSYAGPTTRHDRPYDLPLSWHRAHGAPRHDEFKAGESSRRRSHAHDAIINEGAVLPYYDNSEMLAVSGANDSPGFPSVLRNEVHMETNSNIPNFGGASNASRHESARPIRYHSNQPTPQQQDIPVEAHGLYNAWNPDLRMGSYTSLPPGPDRTVAAPLTASSTTLPGPRYTCDHCGKSFSRPSSLKIHIYSHTGEKPYKCTWLNCTRSFSVQSNLKRHAKVHLENSSGHQAPAGGGNDHLHMELGSSHGAAGFPGASQSSGGATAGGPSSGYSTGFLTPQTAQPLPANYKSEGYFDLLRGQARQSAASHSPAPSGLSKPPVGPTTHFASTEIQGYLASPLNAAHPEPHVPPSSSFLHHYTQDPLSKQRISDGGAHRDPNFR</sequence>
<proteinExistence type="predicted"/>
<comment type="caution">
    <text evidence="1">The sequence shown here is derived from an EMBL/GenBank/DDBJ whole genome shotgun (WGS) entry which is preliminary data.</text>
</comment>
<reference evidence="1" key="1">
    <citation type="submission" date="2023-04" db="EMBL/GenBank/DDBJ databases">
        <title>Draft Genome sequencing of Naganishia species isolated from polar environments using Oxford Nanopore Technology.</title>
        <authorList>
            <person name="Leo P."/>
            <person name="Venkateswaran K."/>
        </authorList>
    </citation>
    <scope>NUCLEOTIDE SEQUENCE</scope>
    <source>
        <strain evidence="1">DBVPG 5303</strain>
    </source>
</reference>
<keyword evidence="2" id="KW-1185">Reference proteome</keyword>
<organism evidence="1 2">
    <name type="scientific">Naganishia onofrii</name>
    <dbReference type="NCBI Taxonomy" id="1851511"/>
    <lineage>
        <taxon>Eukaryota</taxon>
        <taxon>Fungi</taxon>
        <taxon>Dikarya</taxon>
        <taxon>Basidiomycota</taxon>
        <taxon>Agaricomycotina</taxon>
        <taxon>Tremellomycetes</taxon>
        <taxon>Filobasidiales</taxon>
        <taxon>Filobasidiaceae</taxon>
        <taxon>Naganishia</taxon>
    </lineage>
</organism>
<dbReference type="EMBL" id="JASBWV010000029">
    <property type="protein sequence ID" value="KAJ9118383.1"/>
    <property type="molecule type" value="Genomic_DNA"/>
</dbReference>
<accession>A0ACC2X3T5</accession>